<evidence type="ECO:0000256" key="4">
    <source>
        <dbReference type="ARBA" id="ARBA00022525"/>
    </source>
</evidence>
<evidence type="ECO:0000313" key="8">
    <source>
        <dbReference type="Proteomes" id="UP000000226"/>
    </source>
</evidence>
<dbReference type="PANTHER" id="PTHR31232:SF43">
    <property type="entry name" value="S-PROTEIN HOMOLOG 29-RELATED"/>
    <property type="match status" value="1"/>
</dbReference>
<gene>
    <name evidence="7" type="ORF">PHAVU_004G003000g</name>
</gene>
<keyword evidence="8" id="KW-1185">Reference proteome</keyword>
<dbReference type="PANTHER" id="PTHR31232">
    <property type="match status" value="1"/>
</dbReference>
<dbReference type="OrthoDB" id="1418008at2759"/>
<feature type="chain" id="PRO_5025094227" description="S-protein homolog" evidence="6">
    <location>
        <begin position="25"/>
        <end position="160"/>
    </location>
</feature>
<protein>
    <recommendedName>
        <fullName evidence="6">S-protein homolog</fullName>
    </recommendedName>
</protein>
<dbReference type="GO" id="GO:0060320">
    <property type="term" value="P:rejection of self pollen"/>
    <property type="evidence" value="ECO:0007669"/>
    <property type="project" value="UniProtKB-KW"/>
</dbReference>
<dbReference type="InterPro" id="IPR010264">
    <property type="entry name" value="Self-incomp_S1"/>
</dbReference>
<evidence type="ECO:0000256" key="3">
    <source>
        <dbReference type="ARBA" id="ARBA00022471"/>
    </source>
</evidence>
<evidence type="ECO:0000256" key="6">
    <source>
        <dbReference type="RuleBase" id="RU367044"/>
    </source>
</evidence>
<dbReference type="Proteomes" id="UP000000226">
    <property type="component" value="Chromosome 4"/>
</dbReference>
<evidence type="ECO:0000256" key="1">
    <source>
        <dbReference type="ARBA" id="ARBA00004613"/>
    </source>
</evidence>
<comment type="similarity">
    <text evidence="2 6">Belongs to the plant self-incompatibility (S1) protein family.</text>
</comment>
<proteinExistence type="inferred from homology"/>
<evidence type="ECO:0000313" key="7">
    <source>
        <dbReference type="EMBL" id="ESW22886.1"/>
    </source>
</evidence>
<reference evidence="8" key="1">
    <citation type="journal article" date="2014" name="Nat. Genet.">
        <title>A reference genome for common bean and genome-wide analysis of dual domestications.</title>
        <authorList>
            <person name="Schmutz J."/>
            <person name="McClean P.E."/>
            <person name="Mamidi S."/>
            <person name="Wu G.A."/>
            <person name="Cannon S.B."/>
            <person name="Grimwood J."/>
            <person name="Jenkins J."/>
            <person name="Shu S."/>
            <person name="Song Q."/>
            <person name="Chavarro C."/>
            <person name="Torres-Torres M."/>
            <person name="Geffroy V."/>
            <person name="Moghaddam S.M."/>
            <person name="Gao D."/>
            <person name="Abernathy B."/>
            <person name="Barry K."/>
            <person name="Blair M."/>
            <person name="Brick M.A."/>
            <person name="Chovatia M."/>
            <person name="Gepts P."/>
            <person name="Goodstein D.M."/>
            <person name="Gonzales M."/>
            <person name="Hellsten U."/>
            <person name="Hyten D.L."/>
            <person name="Jia G."/>
            <person name="Kelly J.D."/>
            <person name="Kudrna D."/>
            <person name="Lee R."/>
            <person name="Richard M.M."/>
            <person name="Miklas P.N."/>
            <person name="Osorno J.M."/>
            <person name="Rodrigues J."/>
            <person name="Thareau V."/>
            <person name="Urrea C.A."/>
            <person name="Wang M."/>
            <person name="Yu Y."/>
            <person name="Zhang M."/>
            <person name="Wing R.A."/>
            <person name="Cregan P.B."/>
            <person name="Rokhsar D.S."/>
            <person name="Jackson S.A."/>
        </authorList>
    </citation>
    <scope>NUCLEOTIDE SEQUENCE [LARGE SCALE GENOMIC DNA]</scope>
    <source>
        <strain evidence="8">cv. G19833</strain>
    </source>
</reference>
<dbReference type="GO" id="GO:0005576">
    <property type="term" value="C:extracellular region"/>
    <property type="evidence" value="ECO:0007669"/>
    <property type="project" value="UniProtKB-SubCell"/>
</dbReference>
<comment type="subcellular location">
    <subcellularLocation>
        <location evidence="1 6">Secreted</location>
    </subcellularLocation>
</comment>
<keyword evidence="4 6" id="KW-0964">Secreted</keyword>
<evidence type="ECO:0000256" key="2">
    <source>
        <dbReference type="ARBA" id="ARBA00005581"/>
    </source>
</evidence>
<organism evidence="7 8">
    <name type="scientific">Phaseolus vulgaris</name>
    <name type="common">Kidney bean</name>
    <name type="synonym">French bean</name>
    <dbReference type="NCBI Taxonomy" id="3885"/>
    <lineage>
        <taxon>Eukaryota</taxon>
        <taxon>Viridiplantae</taxon>
        <taxon>Streptophyta</taxon>
        <taxon>Embryophyta</taxon>
        <taxon>Tracheophyta</taxon>
        <taxon>Spermatophyta</taxon>
        <taxon>Magnoliopsida</taxon>
        <taxon>eudicotyledons</taxon>
        <taxon>Gunneridae</taxon>
        <taxon>Pentapetalae</taxon>
        <taxon>rosids</taxon>
        <taxon>fabids</taxon>
        <taxon>Fabales</taxon>
        <taxon>Fabaceae</taxon>
        <taxon>Papilionoideae</taxon>
        <taxon>50 kb inversion clade</taxon>
        <taxon>NPAAA clade</taxon>
        <taxon>indigoferoid/millettioid clade</taxon>
        <taxon>Phaseoleae</taxon>
        <taxon>Phaseolus</taxon>
    </lineage>
</organism>
<feature type="signal peptide" evidence="6">
    <location>
        <begin position="1"/>
        <end position="24"/>
    </location>
</feature>
<dbReference type="Pfam" id="PF05938">
    <property type="entry name" value="Self-incomp_S1"/>
    <property type="match status" value="1"/>
</dbReference>
<accession>V7C1V7</accession>
<dbReference type="EMBL" id="CM002291">
    <property type="protein sequence ID" value="ESW22886.1"/>
    <property type="molecule type" value="Genomic_DNA"/>
</dbReference>
<dbReference type="Gramene" id="ESW22886">
    <property type="protein sequence ID" value="ESW22886"/>
    <property type="gene ID" value="PHAVU_004G003000g"/>
</dbReference>
<dbReference type="SMR" id="V7C1V7"/>
<sequence length="160" mass="18820">MMILMSKFRAIVCLFLVIFVGVQFECGESGSPLLPTKVTVEITNRLTDRYLAVQCKDKHHDLGVQQLNVGQTFSFNFYPNFFLTSTLYFCHFVWLEGDRYFNIYEEDIDGYCDHHHTCYWDILATGPCKYQPGPRRCFRWNPPALRKRLLLEKNNNTLSM</sequence>
<keyword evidence="5 6" id="KW-0732">Signal</keyword>
<evidence type="ECO:0000256" key="5">
    <source>
        <dbReference type="ARBA" id="ARBA00022729"/>
    </source>
</evidence>
<keyword evidence="3 6" id="KW-0713">Self-incompatibility</keyword>
<dbReference type="AlphaFoldDB" id="V7C1V7"/>
<name>V7C1V7_PHAVU</name>